<dbReference type="Gene3D" id="3.30.530.20">
    <property type="match status" value="1"/>
</dbReference>
<dbReference type="Proteomes" id="UP000007879">
    <property type="component" value="Unassembled WGS sequence"/>
</dbReference>
<proteinExistence type="predicted"/>
<protein>
    <recommendedName>
        <fullName evidence="1">START domain-containing protein</fullName>
    </recommendedName>
</protein>
<dbReference type="PANTHER" id="PTHR19308">
    <property type="entry name" value="PHOSPHATIDYLCHOLINE TRANSFER PROTEIN"/>
    <property type="match status" value="1"/>
</dbReference>
<dbReference type="Pfam" id="PF01852">
    <property type="entry name" value="START"/>
    <property type="match status" value="1"/>
</dbReference>
<dbReference type="FunCoup" id="A0A1X7VXI4">
    <property type="interactions" value="38"/>
</dbReference>
<evidence type="ECO:0000313" key="2">
    <source>
        <dbReference type="EnsemblMetazoa" id="Aqu2.1.44119_001"/>
    </source>
</evidence>
<gene>
    <name evidence="2" type="primary">100633918</name>
</gene>
<dbReference type="InterPro" id="IPR051213">
    <property type="entry name" value="START_lipid_transfer"/>
</dbReference>
<dbReference type="SMART" id="SM00234">
    <property type="entry name" value="START"/>
    <property type="match status" value="1"/>
</dbReference>
<sequence>MNGEDDPFTQEDLRKILHEESCNSESEGWQFVKSTEEAEIWRKWDENSPVQLIKGFLRFPGIPPDDVIELIANLKVRMRWEKRFPVIEEVDVLPHYKIVYWHVKMPFGVADRDLLQYISHRKDQERNLHYVLYKNAVDKRRPEVPGVVRAKTILSGVLIRPEENDPNSTRLTILLQNDPMGWIPKSIVNFMSARAPLEWQESLAQFYRDVYVKEKELSN</sequence>
<reference evidence="3" key="1">
    <citation type="journal article" date="2010" name="Nature">
        <title>The Amphimedon queenslandica genome and the evolution of animal complexity.</title>
        <authorList>
            <person name="Srivastava M."/>
            <person name="Simakov O."/>
            <person name="Chapman J."/>
            <person name="Fahey B."/>
            <person name="Gauthier M.E."/>
            <person name="Mitros T."/>
            <person name="Richards G.S."/>
            <person name="Conaco C."/>
            <person name="Dacre M."/>
            <person name="Hellsten U."/>
            <person name="Larroux C."/>
            <person name="Putnam N.H."/>
            <person name="Stanke M."/>
            <person name="Adamska M."/>
            <person name="Darling A."/>
            <person name="Degnan S.M."/>
            <person name="Oakley T.H."/>
            <person name="Plachetzki D.C."/>
            <person name="Zhai Y."/>
            <person name="Adamski M."/>
            <person name="Calcino A."/>
            <person name="Cummins S.F."/>
            <person name="Goodstein D.M."/>
            <person name="Harris C."/>
            <person name="Jackson D.J."/>
            <person name="Leys S.P."/>
            <person name="Shu S."/>
            <person name="Woodcroft B.J."/>
            <person name="Vervoort M."/>
            <person name="Kosik K.S."/>
            <person name="Manning G."/>
            <person name="Degnan B.M."/>
            <person name="Rokhsar D.S."/>
        </authorList>
    </citation>
    <scope>NUCLEOTIDE SEQUENCE [LARGE SCALE GENOMIC DNA]</scope>
</reference>
<reference evidence="2" key="2">
    <citation type="submission" date="2017-05" db="UniProtKB">
        <authorList>
            <consortium name="EnsemblMetazoa"/>
        </authorList>
    </citation>
    <scope>IDENTIFICATION</scope>
</reference>
<dbReference type="OMA" id="ILHEESC"/>
<evidence type="ECO:0000313" key="3">
    <source>
        <dbReference type="Proteomes" id="UP000007879"/>
    </source>
</evidence>
<dbReference type="GO" id="GO:0008289">
    <property type="term" value="F:lipid binding"/>
    <property type="evidence" value="ECO:0007669"/>
    <property type="project" value="InterPro"/>
</dbReference>
<evidence type="ECO:0000259" key="1">
    <source>
        <dbReference type="PROSITE" id="PS50848"/>
    </source>
</evidence>
<organism evidence="2">
    <name type="scientific">Amphimedon queenslandica</name>
    <name type="common">Sponge</name>
    <dbReference type="NCBI Taxonomy" id="400682"/>
    <lineage>
        <taxon>Eukaryota</taxon>
        <taxon>Metazoa</taxon>
        <taxon>Porifera</taxon>
        <taxon>Demospongiae</taxon>
        <taxon>Heteroscleromorpha</taxon>
        <taxon>Haplosclerida</taxon>
        <taxon>Niphatidae</taxon>
        <taxon>Amphimedon</taxon>
    </lineage>
</organism>
<dbReference type="PROSITE" id="PS50848">
    <property type="entry name" value="START"/>
    <property type="match status" value="1"/>
</dbReference>
<dbReference type="eggNOG" id="KOG2761">
    <property type="taxonomic scope" value="Eukaryota"/>
</dbReference>
<accession>A0A1X7VXI4</accession>
<dbReference type="GO" id="GO:0005737">
    <property type="term" value="C:cytoplasm"/>
    <property type="evidence" value="ECO:0007669"/>
    <property type="project" value="UniProtKB-ARBA"/>
</dbReference>
<dbReference type="AlphaFoldDB" id="A0A1X7VXI4"/>
<dbReference type="EnsemblMetazoa" id="XM_003382470.3">
    <property type="protein sequence ID" value="XP_003382518.1"/>
    <property type="gene ID" value="LOC100633918"/>
</dbReference>
<dbReference type="OrthoDB" id="5403181at2759"/>
<dbReference type="CDD" id="cd00177">
    <property type="entry name" value="START"/>
    <property type="match status" value="1"/>
</dbReference>
<feature type="domain" description="START" evidence="1">
    <location>
        <begin position="24"/>
        <end position="212"/>
    </location>
</feature>
<keyword evidence="3" id="KW-1185">Reference proteome</keyword>
<dbReference type="InParanoid" id="A0A1X7VXI4"/>
<dbReference type="InterPro" id="IPR023393">
    <property type="entry name" value="START-like_dom_sf"/>
</dbReference>
<dbReference type="SUPFAM" id="SSF55961">
    <property type="entry name" value="Bet v1-like"/>
    <property type="match status" value="1"/>
</dbReference>
<dbReference type="InterPro" id="IPR002913">
    <property type="entry name" value="START_lipid-bd_dom"/>
</dbReference>
<dbReference type="KEGG" id="aqu:100633918"/>
<dbReference type="PANTHER" id="PTHR19308:SF14">
    <property type="entry name" value="START DOMAIN-CONTAINING PROTEIN"/>
    <property type="match status" value="1"/>
</dbReference>
<dbReference type="EnsemblMetazoa" id="Aqu2.1.44119_001">
    <property type="protein sequence ID" value="Aqu2.1.44119_001"/>
    <property type="gene ID" value="Aqu2.1.44119"/>
</dbReference>
<name>A0A1X7VXI4_AMPQE</name>